<reference evidence="1" key="1">
    <citation type="submission" date="2023-10" db="EMBL/GenBank/DDBJ databases">
        <title>Genome assemblies of two species of porcelain crab, Petrolisthes cinctipes and Petrolisthes manimaculis (Anomura: Porcellanidae).</title>
        <authorList>
            <person name="Angst P."/>
        </authorList>
    </citation>
    <scope>NUCLEOTIDE SEQUENCE</scope>
    <source>
        <strain evidence="1">PB745_01</strain>
        <tissue evidence="1">Gill</tissue>
    </source>
</reference>
<keyword evidence="2" id="KW-1185">Reference proteome</keyword>
<protein>
    <submittedName>
        <fullName evidence="1">Uncharacterized protein</fullName>
    </submittedName>
</protein>
<evidence type="ECO:0000313" key="2">
    <source>
        <dbReference type="Proteomes" id="UP001286313"/>
    </source>
</evidence>
<gene>
    <name evidence="1" type="ORF">Pcinc_014560</name>
</gene>
<proteinExistence type="predicted"/>
<comment type="caution">
    <text evidence="1">The sequence shown here is derived from an EMBL/GenBank/DDBJ whole genome shotgun (WGS) entry which is preliminary data.</text>
</comment>
<dbReference type="Proteomes" id="UP001286313">
    <property type="component" value="Unassembled WGS sequence"/>
</dbReference>
<organism evidence="1 2">
    <name type="scientific">Petrolisthes cinctipes</name>
    <name type="common">Flat porcelain crab</name>
    <dbReference type="NCBI Taxonomy" id="88211"/>
    <lineage>
        <taxon>Eukaryota</taxon>
        <taxon>Metazoa</taxon>
        <taxon>Ecdysozoa</taxon>
        <taxon>Arthropoda</taxon>
        <taxon>Crustacea</taxon>
        <taxon>Multicrustacea</taxon>
        <taxon>Malacostraca</taxon>
        <taxon>Eumalacostraca</taxon>
        <taxon>Eucarida</taxon>
        <taxon>Decapoda</taxon>
        <taxon>Pleocyemata</taxon>
        <taxon>Anomura</taxon>
        <taxon>Galatheoidea</taxon>
        <taxon>Porcellanidae</taxon>
        <taxon>Petrolisthes</taxon>
    </lineage>
</organism>
<sequence>MLILTLTPHPHTLILIPTLSSPTSCPFSQPLYPHPTTPSSSPLKPLILTLQPLHPHHSSPSSSPLSWRWSEEKKLVGADVMNQPSLIHRVVYPPLHRVDE</sequence>
<dbReference type="EMBL" id="JAWQEG010001270">
    <property type="protein sequence ID" value="KAK3880969.1"/>
    <property type="molecule type" value="Genomic_DNA"/>
</dbReference>
<accession>A0AAE1FW57</accession>
<dbReference type="AlphaFoldDB" id="A0AAE1FW57"/>
<evidence type="ECO:0000313" key="1">
    <source>
        <dbReference type="EMBL" id="KAK3880969.1"/>
    </source>
</evidence>
<name>A0AAE1FW57_PETCI</name>